<keyword evidence="1" id="KW-1133">Transmembrane helix</keyword>
<feature type="transmembrane region" description="Helical" evidence="1">
    <location>
        <begin position="61"/>
        <end position="80"/>
    </location>
</feature>
<protein>
    <recommendedName>
        <fullName evidence="4">ABC transporter permease</fullName>
    </recommendedName>
</protein>
<dbReference type="GO" id="GO:0005886">
    <property type="term" value="C:plasma membrane"/>
    <property type="evidence" value="ECO:0007669"/>
    <property type="project" value="UniProtKB-SubCell"/>
</dbReference>
<dbReference type="AlphaFoldDB" id="A0A7X0P3C7"/>
<organism evidence="2 3">
    <name type="scientific">Nonomuraea rubra</name>
    <dbReference type="NCBI Taxonomy" id="46180"/>
    <lineage>
        <taxon>Bacteria</taxon>
        <taxon>Bacillati</taxon>
        <taxon>Actinomycetota</taxon>
        <taxon>Actinomycetes</taxon>
        <taxon>Streptosporangiales</taxon>
        <taxon>Streptosporangiaceae</taxon>
        <taxon>Nonomuraea</taxon>
    </lineage>
</organism>
<accession>A0A7X0P3C7</accession>
<evidence type="ECO:0008006" key="4">
    <source>
        <dbReference type="Google" id="ProtNLM"/>
    </source>
</evidence>
<feature type="transmembrane region" description="Helical" evidence="1">
    <location>
        <begin position="147"/>
        <end position="167"/>
    </location>
</feature>
<keyword evidence="3" id="KW-1185">Reference proteome</keyword>
<comment type="caution">
    <text evidence="2">The sequence shown here is derived from an EMBL/GenBank/DDBJ whole genome shotgun (WGS) entry which is preliminary data.</text>
</comment>
<keyword evidence="1" id="KW-0812">Transmembrane</keyword>
<sequence>MTVLTSEWLKIRSVRSTYLVLGLSISTVLLGLALAAAAAGMYDAAPPEQQARARIADLEEVFTIIPQLCMGILGALAVTSEYTTGLIRTSLALVPRRWPVLAAKAVIIGGLGLLIGAVSVFGTYFAARGAIGDRFSGAYTTAFGDRLPLLIALSLTVPVFALLGLGIGAILRSVAGATAILVGLAYVLPMIIGNLPEPWSERLGSLMIGALPRELTGDIITTSVYGSLLSPTAAGAVMIAYAAVPVCTAMWLLRRRDA</sequence>
<gene>
    <name evidence="2" type="ORF">HD593_009280</name>
</gene>
<feature type="transmembrane region" description="Helical" evidence="1">
    <location>
        <begin position="174"/>
        <end position="192"/>
    </location>
</feature>
<keyword evidence="1" id="KW-0472">Membrane</keyword>
<feature type="transmembrane region" description="Helical" evidence="1">
    <location>
        <begin position="233"/>
        <end position="253"/>
    </location>
</feature>
<evidence type="ECO:0000256" key="1">
    <source>
        <dbReference type="SAM" id="Phobius"/>
    </source>
</evidence>
<dbReference type="RefSeq" id="WP_185109205.1">
    <property type="nucleotide sequence ID" value="NZ_BAAAXY010000173.1"/>
</dbReference>
<name>A0A7X0P3C7_9ACTN</name>
<dbReference type="Pfam" id="PF12679">
    <property type="entry name" value="ABC2_membrane_2"/>
    <property type="match status" value="1"/>
</dbReference>
<dbReference type="EMBL" id="JACHMI010000001">
    <property type="protein sequence ID" value="MBB6554485.1"/>
    <property type="molecule type" value="Genomic_DNA"/>
</dbReference>
<dbReference type="Proteomes" id="UP000565579">
    <property type="component" value="Unassembled WGS sequence"/>
</dbReference>
<feature type="transmembrane region" description="Helical" evidence="1">
    <location>
        <begin position="18"/>
        <end position="41"/>
    </location>
</feature>
<feature type="transmembrane region" description="Helical" evidence="1">
    <location>
        <begin position="101"/>
        <end position="127"/>
    </location>
</feature>
<evidence type="ECO:0000313" key="2">
    <source>
        <dbReference type="EMBL" id="MBB6554485.1"/>
    </source>
</evidence>
<evidence type="ECO:0000313" key="3">
    <source>
        <dbReference type="Proteomes" id="UP000565579"/>
    </source>
</evidence>
<proteinExistence type="predicted"/>
<dbReference type="GO" id="GO:0140359">
    <property type="term" value="F:ABC-type transporter activity"/>
    <property type="evidence" value="ECO:0007669"/>
    <property type="project" value="InterPro"/>
</dbReference>
<reference evidence="2 3" key="1">
    <citation type="submission" date="2020-08" db="EMBL/GenBank/DDBJ databases">
        <title>Sequencing the genomes of 1000 actinobacteria strains.</title>
        <authorList>
            <person name="Klenk H.-P."/>
        </authorList>
    </citation>
    <scope>NUCLEOTIDE SEQUENCE [LARGE SCALE GENOMIC DNA]</scope>
    <source>
        <strain evidence="2 3">DSM 43768</strain>
    </source>
</reference>